<dbReference type="RefSeq" id="WP_317701306.1">
    <property type="nucleotide sequence ID" value="NZ_CP136921.1"/>
</dbReference>
<sequence>MRRASQRSRGAALVLVLWLVAALSLVVLTSAQGMRLQTRRIGVELDRMRSEQLLDAVVQLGAQRLMSERNTPGRYREWHMQLGDAAARLEIVPAEGLVDVNVATEPLLEAVLEKIGGLPQGEANIMASRIKDFIDPDDAPRGAGGAEAPQYRAAGRAVMPRNAPVDDLSELQMVLGMTPQLYGIISPHLGVNGQASISVDAAPPALIDQLTGQPGLGARIHSTPLEGRADLLTGVAAEFFSANASRAGGALKLRALVRTPEGRWWQREAWVDLSERPDTLTPWTTLSLDPTRRMPSPQQELNP</sequence>
<keyword evidence="9" id="KW-0472">Membrane</keyword>
<evidence type="ECO:0000256" key="2">
    <source>
        <dbReference type="ARBA" id="ARBA00007246"/>
    </source>
</evidence>
<gene>
    <name evidence="12" type="ORF">P4826_15765</name>
</gene>
<keyword evidence="8" id="KW-1133">Transmembrane helix</keyword>
<dbReference type="SUPFAM" id="SSF158544">
    <property type="entry name" value="GspK insert domain-like"/>
    <property type="match status" value="1"/>
</dbReference>
<dbReference type="Pfam" id="PF21687">
    <property type="entry name" value="T2SSK_1st"/>
    <property type="match status" value="1"/>
</dbReference>
<dbReference type="InterPro" id="IPR005628">
    <property type="entry name" value="GspK"/>
</dbReference>
<dbReference type="EMBL" id="CP136921">
    <property type="protein sequence ID" value="WOO31837.1"/>
    <property type="molecule type" value="Genomic_DNA"/>
</dbReference>
<dbReference type="PANTHER" id="PTHR38831">
    <property type="entry name" value="TYPE II SECRETION SYSTEM PROTEIN K"/>
    <property type="match status" value="1"/>
</dbReference>
<evidence type="ECO:0000256" key="10">
    <source>
        <dbReference type="SAM" id="MobiDB-lite"/>
    </source>
</evidence>
<evidence type="ECO:0000256" key="5">
    <source>
        <dbReference type="ARBA" id="ARBA00022519"/>
    </source>
</evidence>
<dbReference type="InterPro" id="IPR049031">
    <property type="entry name" value="T2SSK_SAM-like_1st"/>
</dbReference>
<evidence type="ECO:0000256" key="8">
    <source>
        <dbReference type="ARBA" id="ARBA00022989"/>
    </source>
</evidence>
<keyword evidence="4" id="KW-1003">Cell membrane</keyword>
<evidence type="ECO:0000259" key="11">
    <source>
        <dbReference type="Pfam" id="PF21687"/>
    </source>
</evidence>
<protein>
    <submittedName>
        <fullName evidence="12">Type II secretion system protein GspK</fullName>
    </submittedName>
</protein>
<feature type="region of interest" description="Disordered" evidence="10">
    <location>
        <begin position="281"/>
        <end position="303"/>
    </location>
</feature>
<name>A0ABZ0J3Y5_9BURK</name>
<dbReference type="Gene3D" id="1.10.40.60">
    <property type="entry name" value="EpsJ-like"/>
    <property type="match status" value="1"/>
</dbReference>
<dbReference type="InterPro" id="IPR038072">
    <property type="entry name" value="GspK_central_sf"/>
</dbReference>
<feature type="domain" description="T2SS protein K first SAM-like" evidence="11">
    <location>
        <begin position="107"/>
        <end position="189"/>
    </location>
</feature>
<comment type="similarity">
    <text evidence="2">Belongs to the GSP K family.</text>
</comment>
<keyword evidence="3" id="KW-0813">Transport</keyword>
<keyword evidence="6" id="KW-0812">Transmembrane</keyword>
<evidence type="ECO:0000256" key="6">
    <source>
        <dbReference type="ARBA" id="ARBA00022692"/>
    </source>
</evidence>
<organism evidence="12 13">
    <name type="scientific">Diaphorobacter limosus</name>
    <dbReference type="NCBI Taxonomy" id="3036128"/>
    <lineage>
        <taxon>Bacteria</taxon>
        <taxon>Pseudomonadati</taxon>
        <taxon>Pseudomonadota</taxon>
        <taxon>Betaproteobacteria</taxon>
        <taxon>Burkholderiales</taxon>
        <taxon>Comamonadaceae</taxon>
        <taxon>Diaphorobacter</taxon>
    </lineage>
</organism>
<keyword evidence="13" id="KW-1185">Reference proteome</keyword>
<evidence type="ECO:0000256" key="9">
    <source>
        <dbReference type="ARBA" id="ARBA00023136"/>
    </source>
</evidence>
<proteinExistence type="inferred from homology"/>
<accession>A0ABZ0J3Y5</accession>
<evidence type="ECO:0000313" key="12">
    <source>
        <dbReference type="EMBL" id="WOO31837.1"/>
    </source>
</evidence>
<evidence type="ECO:0000256" key="7">
    <source>
        <dbReference type="ARBA" id="ARBA00022927"/>
    </source>
</evidence>
<reference evidence="12 13" key="1">
    <citation type="submission" date="2023-03" db="EMBL/GenBank/DDBJ databases">
        <title>Diaphorobacter basophil sp. nov., isolated from a sewage-treatment plant.</title>
        <authorList>
            <person name="Yang K."/>
        </authorList>
    </citation>
    <scope>NUCLEOTIDE SEQUENCE [LARGE SCALE GENOMIC DNA]</scope>
    <source>
        <strain evidence="12 13">Y-1</strain>
    </source>
</reference>
<evidence type="ECO:0000256" key="3">
    <source>
        <dbReference type="ARBA" id="ARBA00022448"/>
    </source>
</evidence>
<comment type="subcellular location">
    <subcellularLocation>
        <location evidence="1">Cell inner membrane</location>
    </subcellularLocation>
</comment>
<evidence type="ECO:0000256" key="1">
    <source>
        <dbReference type="ARBA" id="ARBA00004533"/>
    </source>
</evidence>
<dbReference type="PANTHER" id="PTHR38831:SF2">
    <property type="entry name" value="TYPE II SECRETION SYSTEM PROTEIN K"/>
    <property type="match status" value="1"/>
</dbReference>
<keyword evidence="7" id="KW-0653">Protein transport</keyword>
<dbReference type="Proteomes" id="UP001303211">
    <property type="component" value="Chromosome"/>
</dbReference>
<evidence type="ECO:0000256" key="4">
    <source>
        <dbReference type="ARBA" id="ARBA00022475"/>
    </source>
</evidence>
<evidence type="ECO:0000313" key="13">
    <source>
        <dbReference type="Proteomes" id="UP001303211"/>
    </source>
</evidence>
<keyword evidence="5" id="KW-0997">Cell inner membrane</keyword>